<dbReference type="SUPFAM" id="SSF52540">
    <property type="entry name" value="P-loop containing nucleoside triphosphate hydrolases"/>
    <property type="match status" value="1"/>
</dbReference>
<evidence type="ECO:0000256" key="2">
    <source>
        <dbReference type="ARBA" id="ARBA00022741"/>
    </source>
</evidence>
<proteinExistence type="inferred from homology"/>
<evidence type="ECO:0000313" key="8">
    <source>
        <dbReference type="Proteomes" id="UP000679690"/>
    </source>
</evidence>
<dbReference type="Pfam" id="PF00069">
    <property type="entry name" value="Pkinase"/>
    <property type="match status" value="1"/>
</dbReference>
<dbReference type="CDD" id="cd14014">
    <property type="entry name" value="STKc_PknB_like"/>
    <property type="match status" value="1"/>
</dbReference>
<dbReference type="InterPro" id="IPR000719">
    <property type="entry name" value="Prot_kinase_dom"/>
</dbReference>
<keyword evidence="5" id="KW-0067">ATP-binding</keyword>
<evidence type="ECO:0000259" key="6">
    <source>
        <dbReference type="PROSITE" id="PS50011"/>
    </source>
</evidence>
<dbReference type="InterPro" id="IPR047187">
    <property type="entry name" value="SF1_C_Upf1"/>
</dbReference>
<dbReference type="Gene3D" id="1.10.510.10">
    <property type="entry name" value="Transferase(Phosphotransferase) domain 1"/>
    <property type="match status" value="1"/>
</dbReference>
<accession>A0ABS3UCV0</accession>
<protein>
    <submittedName>
        <fullName evidence="7">Protein kinase</fullName>
    </submittedName>
</protein>
<dbReference type="SUPFAM" id="SSF56112">
    <property type="entry name" value="Protein kinase-like (PK-like)"/>
    <property type="match status" value="1"/>
</dbReference>
<evidence type="ECO:0000256" key="5">
    <source>
        <dbReference type="ARBA" id="ARBA00022840"/>
    </source>
</evidence>
<dbReference type="Gene3D" id="3.40.50.300">
    <property type="entry name" value="P-loop containing nucleotide triphosphate hydrolases"/>
    <property type="match status" value="2"/>
</dbReference>
<keyword evidence="7" id="KW-0808">Transferase</keyword>
<keyword evidence="7" id="KW-0418">Kinase</keyword>
<dbReference type="Proteomes" id="UP000679690">
    <property type="component" value="Unassembled WGS sequence"/>
</dbReference>
<dbReference type="PROSITE" id="PS50011">
    <property type="entry name" value="PROTEIN_KINASE_DOM"/>
    <property type="match status" value="1"/>
</dbReference>
<dbReference type="Pfam" id="PF13086">
    <property type="entry name" value="AAA_11"/>
    <property type="match status" value="1"/>
</dbReference>
<reference evidence="7 8" key="1">
    <citation type="submission" date="2021-03" db="EMBL/GenBank/DDBJ databases">
        <title>Actinoplanes flavus sp. nov., a novel actinomycete isolated from Coconut Palm rhizosphere soil.</title>
        <authorList>
            <person name="Luo X."/>
        </authorList>
    </citation>
    <scope>NUCLEOTIDE SEQUENCE [LARGE SCALE GENOMIC DNA]</scope>
    <source>
        <strain evidence="7 8">NEAU-H7</strain>
    </source>
</reference>
<dbReference type="EMBL" id="JAGFNS010000002">
    <property type="protein sequence ID" value="MBO3736600.1"/>
    <property type="molecule type" value="Genomic_DNA"/>
</dbReference>
<keyword evidence="8" id="KW-1185">Reference proteome</keyword>
<organism evidence="7 8">
    <name type="scientific">Actinoplanes flavus</name>
    <dbReference type="NCBI Taxonomy" id="2820290"/>
    <lineage>
        <taxon>Bacteria</taxon>
        <taxon>Bacillati</taxon>
        <taxon>Actinomycetota</taxon>
        <taxon>Actinomycetes</taxon>
        <taxon>Micromonosporales</taxon>
        <taxon>Micromonosporaceae</taxon>
        <taxon>Actinoplanes</taxon>
    </lineage>
</organism>
<dbReference type="InterPro" id="IPR041677">
    <property type="entry name" value="DNA2/NAM7_AAA_11"/>
</dbReference>
<comment type="similarity">
    <text evidence="1">Belongs to the DNA2/NAM7 helicase family.</text>
</comment>
<dbReference type="GO" id="GO:0016301">
    <property type="term" value="F:kinase activity"/>
    <property type="evidence" value="ECO:0007669"/>
    <property type="project" value="UniProtKB-KW"/>
</dbReference>
<dbReference type="Gene3D" id="3.30.200.20">
    <property type="entry name" value="Phosphorylase Kinase, domain 1"/>
    <property type="match status" value="1"/>
</dbReference>
<comment type="caution">
    <text evidence="7">The sequence shown here is derived from an EMBL/GenBank/DDBJ whole genome shotgun (WGS) entry which is preliminary data.</text>
</comment>
<dbReference type="InterPro" id="IPR011009">
    <property type="entry name" value="Kinase-like_dom_sf"/>
</dbReference>
<dbReference type="Pfam" id="PF13087">
    <property type="entry name" value="AAA_12"/>
    <property type="match status" value="1"/>
</dbReference>
<dbReference type="InterPro" id="IPR027417">
    <property type="entry name" value="P-loop_NTPase"/>
</dbReference>
<dbReference type="RefSeq" id="WP_208465819.1">
    <property type="nucleotide sequence ID" value="NZ_JAGFNS010000002.1"/>
</dbReference>
<keyword evidence="2" id="KW-0547">Nucleotide-binding</keyword>
<dbReference type="PANTHER" id="PTHR43788">
    <property type="entry name" value="DNA2/NAM7 HELICASE FAMILY MEMBER"/>
    <property type="match status" value="1"/>
</dbReference>
<dbReference type="SMART" id="SM00220">
    <property type="entry name" value="S_TKc"/>
    <property type="match status" value="1"/>
</dbReference>
<evidence type="ECO:0000256" key="4">
    <source>
        <dbReference type="ARBA" id="ARBA00022806"/>
    </source>
</evidence>
<dbReference type="InterPro" id="IPR041679">
    <property type="entry name" value="DNA2/NAM7-like_C"/>
</dbReference>
<keyword evidence="4" id="KW-0347">Helicase</keyword>
<dbReference type="CDD" id="cd18808">
    <property type="entry name" value="SF1_C_Upf1"/>
    <property type="match status" value="1"/>
</dbReference>
<evidence type="ECO:0000256" key="1">
    <source>
        <dbReference type="ARBA" id="ARBA00007913"/>
    </source>
</evidence>
<evidence type="ECO:0000313" key="7">
    <source>
        <dbReference type="EMBL" id="MBO3736600.1"/>
    </source>
</evidence>
<gene>
    <name evidence="7" type="ORF">J5X75_03590</name>
</gene>
<evidence type="ECO:0000256" key="3">
    <source>
        <dbReference type="ARBA" id="ARBA00022801"/>
    </source>
</evidence>
<keyword evidence="3" id="KW-0378">Hydrolase</keyword>
<feature type="domain" description="Protein kinase" evidence="6">
    <location>
        <begin position="10"/>
        <end position="254"/>
    </location>
</feature>
<dbReference type="PANTHER" id="PTHR43788:SF16">
    <property type="entry name" value="HELICASE WITH ZINC FINGER 2"/>
    <property type="match status" value="1"/>
</dbReference>
<name>A0ABS3UCV0_9ACTN</name>
<sequence length="1129" mass="123596">MVRMIARRYAEIANTRRVGGQAEVFQAADLNQGGRHVAVKIVPATSDPIYRIYFERETAAHHKLDHPNVVSLLDSGTDPDAGVYYVVLTWVPTSLTEWLATVSEPPGWDDVAEVIALPLASALAHAHSMGVLHRDIKPGNVLWDGEKPLLADFALSKIKDQLAGAADATVAGMASAPWAPQDLASRGSTRFDVYSLAATLLQCVTAWDLRDLPDITRALDEADLPPAVSGLLRRCLDIDAAKRPADGQQFHLELQAIQAARSDNWHDQKTLSFELSATARRSLEEAGDGRSAETVITGLLGAATYVLPRLKSIGDGRATLTADEFRVLGDQVELVLRFKNPRQLVCIRAAIRDFDDLERSRQHDDAIVLDGRDFAWSALRPTNPQRSALAAVELHQMLEKVVQDSGDRNSDAFKQARLSSWSQLIDAKEALEKRLEEPITYTRISRDGTQFDVETATPLTGAFLDQERMARSTDESAGRGTPVTIVDVDGTDVTVRATRPGDDLPAHGVLVRDRAPSRAAIRRQKNALAALRDGSAARPHLRELVLDPTVASPPEPVRFEPRRPDFDDDKKLAVAHALGSQDLFLVQGPPGTGKTSFIVELVHQHLTARPGDKILLVSQMHVAIDNAVTRLDRSGVASVVRLSSRDDNVDPAAAHLLLSNKLAAWADEIRGRARTGMAALAAREGVHIDHLSLALHAEEALATLRQKTETAELLGDLGDDDRLDNEDLPEDRAELLADYLRAVERAAAAAAQVRTAATALDVAVPDELGEPELQQLIAGLLDGPGAGPRLRELLRTQGDWLASLNDPQTAEPMFLPTQSVVAGTCMGFLANPHIQRMQFDLCIIDEASRATAPELLVPMTRAKRWVMVGDTQQLPPMVEEVFDHRDLVDTFDLDKVFLTSSLFDILLGEAPKACTSSLVTQHRMAQPIGELISHVFYDQTLIHDPVPVLDPVTVADSDRLVWFSTSRRTNRREDDRHAGSSSTSNKLEAAKVAELVERLDTDAQAGKYARSDGGKVEVLILSGYRRQCTQIERALRRLTLRRVAVQVKTVDAVQGREADVVIFSVTRSNLAGELGFLADQYQGRVNVALSRARELLWIVGDSDFCNSKKGPLNRVLTHITTTGGRVQYL</sequence>
<dbReference type="InterPro" id="IPR050534">
    <property type="entry name" value="Coronavir_polyprotein_1ab"/>
</dbReference>